<comment type="subcellular location">
    <subcellularLocation>
        <location evidence="1">Cell inner membrane</location>
    </subcellularLocation>
</comment>
<protein>
    <submittedName>
        <fullName evidence="7">KDO2-lipid IV(A) lauroyltransferase</fullName>
    </submittedName>
</protein>
<dbReference type="RefSeq" id="WP_133117541.1">
    <property type="nucleotide sequence ID" value="NZ_PDJQ01000001.1"/>
</dbReference>
<evidence type="ECO:0000256" key="3">
    <source>
        <dbReference type="ARBA" id="ARBA00022519"/>
    </source>
</evidence>
<evidence type="ECO:0000256" key="6">
    <source>
        <dbReference type="ARBA" id="ARBA00023315"/>
    </source>
</evidence>
<sequence length="291" mass="32732">MSLRALMMRVAAQTAGRVPGVAYPLAPVVGWAVWHASPATRRRVIRNMLPLCDGDPRRARREARRALTHVQAYFLDLATLPHRDMSRFEAEHLEIFHGQRLELLRSGEPVLLVSAHTGNAELAIQALTYRGRSFVALVERLEPRDWAEYMLKLRSSAGGTFLEAGFGGVRACIETLRNGGVVGVMGDRDIQHTGVCVRLFERPVKLPRGPWELARRTGAIVLPIFSSRKRGDQFRIDVEEPFRVAETSDAEADIREAAERFAGLLERHLRRDPGQWAVLEDFWRVHACGEG</sequence>
<proteinExistence type="predicted"/>
<dbReference type="PANTHER" id="PTHR30606">
    <property type="entry name" value="LIPID A BIOSYNTHESIS LAUROYL ACYLTRANSFERASE"/>
    <property type="match status" value="1"/>
</dbReference>
<comment type="caution">
    <text evidence="7">The sequence shown here is derived from an EMBL/GenBank/DDBJ whole genome shotgun (WGS) entry which is preliminary data.</text>
</comment>
<dbReference type="Pfam" id="PF03279">
    <property type="entry name" value="Lip_A_acyltrans"/>
    <property type="match status" value="1"/>
</dbReference>
<dbReference type="GO" id="GO:0005886">
    <property type="term" value="C:plasma membrane"/>
    <property type="evidence" value="ECO:0007669"/>
    <property type="project" value="UniProtKB-SubCell"/>
</dbReference>
<evidence type="ECO:0000256" key="4">
    <source>
        <dbReference type="ARBA" id="ARBA00022679"/>
    </source>
</evidence>
<dbReference type="PANTHER" id="PTHR30606:SF10">
    <property type="entry name" value="PHOSPHATIDYLINOSITOL MANNOSIDE ACYLTRANSFERASE"/>
    <property type="match status" value="1"/>
</dbReference>
<dbReference type="GO" id="GO:0016746">
    <property type="term" value="F:acyltransferase activity"/>
    <property type="evidence" value="ECO:0007669"/>
    <property type="project" value="UniProtKB-KW"/>
</dbReference>
<keyword evidence="4 7" id="KW-0808">Transferase</keyword>
<dbReference type="GO" id="GO:0009247">
    <property type="term" value="P:glycolipid biosynthetic process"/>
    <property type="evidence" value="ECO:0007669"/>
    <property type="project" value="UniProtKB-ARBA"/>
</dbReference>
<accession>A0A2A9HFP2</accession>
<dbReference type="CDD" id="cd07984">
    <property type="entry name" value="LPLAT_LABLAT-like"/>
    <property type="match status" value="1"/>
</dbReference>
<evidence type="ECO:0000313" key="8">
    <source>
        <dbReference type="Proteomes" id="UP000223071"/>
    </source>
</evidence>
<organism evidence="7 8">
    <name type="scientific">Tepidiforma thermophila (strain KCTC 52669 / CGMCC 1.13589 / G233)</name>
    <dbReference type="NCBI Taxonomy" id="2761530"/>
    <lineage>
        <taxon>Bacteria</taxon>
        <taxon>Bacillati</taxon>
        <taxon>Chloroflexota</taxon>
        <taxon>Tepidiformia</taxon>
        <taxon>Tepidiformales</taxon>
        <taxon>Tepidiformaceae</taxon>
        <taxon>Tepidiforma</taxon>
    </lineage>
</organism>
<name>A0A2A9HFP2_TEPT2</name>
<keyword evidence="5" id="KW-0472">Membrane</keyword>
<dbReference type="EMBL" id="PDJQ01000001">
    <property type="protein sequence ID" value="PFG74163.1"/>
    <property type="molecule type" value="Genomic_DNA"/>
</dbReference>
<dbReference type="Proteomes" id="UP000223071">
    <property type="component" value="Unassembled WGS sequence"/>
</dbReference>
<dbReference type="AlphaFoldDB" id="A0A2A9HFP2"/>
<keyword evidence="3" id="KW-0997">Cell inner membrane</keyword>
<reference evidence="7 8" key="1">
    <citation type="submission" date="2017-09" db="EMBL/GenBank/DDBJ databases">
        <title>Sequencing the genomes of two abundant thermophiles in Great Basin hot springs: Thermocrinis jamiesonii and novel Chloroflexi Thermoflexus hugenholtzii.</title>
        <authorList>
            <person name="Hedlund B."/>
        </authorList>
    </citation>
    <scope>NUCLEOTIDE SEQUENCE [LARGE SCALE GENOMIC DNA]</scope>
    <source>
        <strain evidence="7 8">G233</strain>
    </source>
</reference>
<gene>
    <name evidence="7" type="ORF">A9A59_1374</name>
</gene>
<evidence type="ECO:0000256" key="2">
    <source>
        <dbReference type="ARBA" id="ARBA00022475"/>
    </source>
</evidence>
<keyword evidence="6" id="KW-0012">Acyltransferase</keyword>
<evidence type="ECO:0000256" key="5">
    <source>
        <dbReference type="ARBA" id="ARBA00023136"/>
    </source>
</evidence>
<evidence type="ECO:0000313" key="7">
    <source>
        <dbReference type="EMBL" id="PFG74163.1"/>
    </source>
</evidence>
<evidence type="ECO:0000256" key="1">
    <source>
        <dbReference type="ARBA" id="ARBA00004533"/>
    </source>
</evidence>
<keyword evidence="8" id="KW-1185">Reference proteome</keyword>
<dbReference type="InterPro" id="IPR004960">
    <property type="entry name" value="LipA_acyltrans"/>
</dbReference>
<keyword evidence="2" id="KW-1003">Cell membrane</keyword>